<accession>A0A1B8AQA6</accession>
<feature type="domain" description="DUF7708" evidence="2">
    <location>
        <begin position="107"/>
        <end position="210"/>
    </location>
</feature>
<organism evidence="4 5">
    <name type="scientific">Fusarium poae</name>
    <dbReference type="NCBI Taxonomy" id="36050"/>
    <lineage>
        <taxon>Eukaryota</taxon>
        <taxon>Fungi</taxon>
        <taxon>Dikarya</taxon>
        <taxon>Ascomycota</taxon>
        <taxon>Pezizomycotina</taxon>
        <taxon>Sordariomycetes</taxon>
        <taxon>Hypocreomycetidae</taxon>
        <taxon>Hypocreales</taxon>
        <taxon>Nectriaceae</taxon>
        <taxon>Fusarium</taxon>
    </lineage>
</organism>
<dbReference type="Pfam" id="PF24809">
    <property type="entry name" value="DUF7708"/>
    <property type="match status" value="1"/>
</dbReference>
<dbReference type="PANTHER" id="PTHR10039">
    <property type="entry name" value="AMELOGENIN"/>
    <property type="match status" value="1"/>
</dbReference>
<dbReference type="PANTHER" id="PTHR10039:SF10">
    <property type="entry name" value="NACHT DOMAIN-CONTAINING PROTEIN"/>
    <property type="match status" value="1"/>
</dbReference>
<dbReference type="Gene3D" id="3.40.50.300">
    <property type="entry name" value="P-loop containing nucleotide triphosphate hydrolases"/>
    <property type="match status" value="1"/>
</dbReference>
<dbReference type="InterPro" id="IPR027417">
    <property type="entry name" value="P-loop_NTPase"/>
</dbReference>
<protein>
    <submittedName>
        <fullName evidence="4">Uncharacterized protein</fullName>
    </submittedName>
</protein>
<name>A0A1B8AQA6_FUSPO</name>
<comment type="caution">
    <text evidence="4">The sequence shown here is derived from an EMBL/GenBank/DDBJ whole genome shotgun (WGS) entry which is preliminary data.</text>
</comment>
<evidence type="ECO:0000256" key="1">
    <source>
        <dbReference type="ARBA" id="ARBA00022737"/>
    </source>
</evidence>
<evidence type="ECO:0000313" key="4">
    <source>
        <dbReference type="EMBL" id="OBS22703.1"/>
    </source>
</evidence>
<dbReference type="SUPFAM" id="SSF52540">
    <property type="entry name" value="P-loop containing nucleoside triphosphate hydrolases"/>
    <property type="match status" value="1"/>
</dbReference>
<dbReference type="InterPro" id="IPR056125">
    <property type="entry name" value="DUF7708"/>
</dbReference>
<evidence type="ECO:0000259" key="3">
    <source>
        <dbReference type="Pfam" id="PF24883"/>
    </source>
</evidence>
<dbReference type="InterPro" id="IPR056884">
    <property type="entry name" value="NPHP3-like_N"/>
</dbReference>
<dbReference type="AlphaFoldDB" id="A0A1B8AQA6"/>
<proteinExistence type="predicted"/>
<keyword evidence="5" id="KW-1185">Reference proteome</keyword>
<evidence type="ECO:0000313" key="5">
    <source>
        <dbReference type="Proteomes" id="UP000091967"/>
    </source>
</evidence>
<dbReference type="OMA" id="IFMTAGR"/>
<dbReference type="STRING" id="36050.A0A1B8AQA6"/>
<reference evidence="4 5" key="1">
    <citation type="submission" date="2016-06" db="EMBL/GenBank/DDBJ databases">
        <title>Living apart together: crosstalk between the core and supernumerary genomes in a fungal plant pathogen.</title>
        <authorList>
            <person name="Vanheule A."/>
            <person name="Audenaert K."/>
            <person name="Warris S."/>
            <person name="Van De Geest H."/>
            <person name="Schijlen E."/>
            <person name="Hofte M."/>
            <person name="De Saeger S."/>
            <person name="Haesaert G."/>
            <person name="Waalwijk C."/>
            <person name="Van Der Lee T."/>
        </authorList>
    </citation>
    <scope>NUCLEOTIDE SEQUENCE [LARGE SCALE GENOMIC DNA]</scope>
    <source>
        <strain evidence="4 5">2516</strain>
    </source>
</reference>
<sequence length="1043" mass="119293">MALVIRESGSLKPDIRLAQAVSEFEALLTSEQKSTFRTSRDRAVSTAPTMSDVMRLTAEIDLKATSKHGRGRCFGPRMTNTLQAVQQFAALGDIVVGGGQNLVACGVWAVARMALHVITGYFTYLESLSLLFMAIGRNAPRYQAMAALYPKSKRLQGYLCEYFTIITKLCHQSVSWTKKSAIGRFTSTINDPQMKTFKDDLEVWSAAIKEETNLLLNKKVAEEAKENSIFRSLAAFRADASAHQRKIERSSRLLDKCSKHDYQTTWKQTRKCGTTRLLARCQEYQQWKERSDESSILFLGKLGAGKSVLLANIVDDLNLRNDAVTLYFFARHDNEESMNPRTIFGSLIRQLLEHVVNDSNFSHLFPVTLPRLELDHIFDLFRQARRGEVFIVLDGLDECEMEFQRIALAYLARLRDLGYKICLSVRTPENSPIWKAKLFDFRVYIPEENPDISDFIQAEVDNRVEDGRLVTRDPNLAEEVKKELIAGACGMFLWATLQLDSICAEVSDHDIREALQDLPRDLTETFRRNLSKTSSQDSKRIHIRIFKLLVGARELMTTEQLRQAASVTIGQTMWNSDKEITSIHPVLKFCGSLVMVDEEDDTVRFIHHSARSFCLGGTHSVINWRFTQGEADQHMAETLVTYLSCNVFETRLSKGVVPKIDAKEMPKIVAMNAMSTHHMGASIATRLLSSKSKLKRDIGPTLAKASVDRSSGDQFPFLSYAKRHWLRHTSYLEDLPSLPYWHTLLDHPSFGVNQHEFPIRIFIPDIWLQSVDRLLSQAERSKIRNRWRRSMITKQISGLVPAQWANMIWALSSGHILLLKHELTKSRGAQRIRSYVKLWSLLRRVSLQAPSVLEIDMDYNMARWLSRMFVNLAIDHPAKDYLLRRIPELDSLHAELLMKAIRNDDVVSICSLIRYDLQHYENLSDMEWYDDDGVYIHRASVPRILKAAFASPPEKELMESIILLDEDWFRNLLPWFCFMNLSYFQWSGGQDPPLSFEKAFEALRQVGVSDQRVGLLKTLLEVARGRLVEIDGLEVSKVPPLED</sequence>
<gene>
    <name evidence="4" type="ORF">FPOA_09035</name>
</gene>
<dbReference type="Proteomes" id="UP000091967">
    <property type="component" value="Unassembled WGS sequence"/>
</dbReference>
<feature type="domain" description="Nephrocystin 3-like N-terminal" evidence="3">
    <location>
        <begin position="273"/>
        <end position="412"/>
    </location>
</feature>
<dbReference type="Pfam" id="PF24883">
    <property type="entry name" value="NPHP3_N"/>
    <property type="match status" value="1"/>
</dbReference>
<dbReference type="EMBL" id="LYXU01000003">
    <property type="protein sequence ID" value="OBS22703.1"/>
    <property type="molecule type" value="Genomic_DNA"/>
</dbReference>
<evidence type="ECO:0000259" key="2">
    <source>
        <dbReference type="Pfam" id="PF24809"/>
    </source>
</evidence>
<keyword evidence="1" id="KW-0677">Repeat</keyword>